<reference evidence="1" key="1">
    <citation type="journal article" date="2020" name="Nat. Commun.">
        <title>Large-scale genome sequencing of mycorrhizal fungi provides insights into the early evolution of symbiotic traits.</title>
        <authorList>
            <person name="Miyauchi S."/>
            <person name="Kiss E."/>
            <person name="Kuo A."/>
            <person name="Drula E."/>
            <person name="Kohler A."/>
            <person name="Sanchez-Garcia M."/>
            <person name="Morin E."/>
            <person name="Andreopoulos B."/>
            <person name="Barry K.W."/>
            <person name="Bonito G."/>
            <person name="Buee M."/>
            <person name="Carver A."/>
            <person name="Chen C."/>
            <person name="Cichocki N."/>
            <person name="Clum A."/>
            <person name="Culley D."/>
            <person name="Crous P.W."/>
            <person name="Fauchery L."/>
            <person name="Girlanda M."/>
            <person name="Hayes R.D."/>
            <person name="Keri Z."/>
            <person name="LaButti K."/>
            <person name="Lipzen A."/>
            <person name="Lombard V."/>
            <person name="Magnuson J."/>
            <person name="Maillard F."/>
            <person name="Murat C."/>
            <person name="Nolan M."/>
            <person name="Ohm R.A."/>
            <person name="Pangilinan J."/>
            <person name="Pereira M.F."/>
            <person name="Perotto S."/>
            <person name="Peter M."/>
            <person name="Pfister S."/>
            <person name="Riley R."/>
            <person name="Sitrit Y."/>
            <person name="Stielow J.B."/>
            <person name="Szollosi G."/>
            <person name="Zifcakova L."/>
            <person name="Stursova M."/>
            <person name="Spatafora J.W."/>
            <person name="Tedersoo L."/>
            <person name="Vaario L.M."/>
            <person name="Yamada A."/>
            <person name="Yan M."/>
            <person name="Wang P."/>
            <person name="Xu J."/>
            <person name="Bruns T."/>
            <person name="Baldrian P."/>
            <person name="Vilgalys R."/>
            <person name="Dunand C."/>
            <person name="Henrissat B."/>
            <person name="Grigoriev I.V."/>
            <person name="Hibbett D."/>
            <person name="Nagy L.G."/>
            <person name="Martin F.M."/>
        </authorList>
    </citation>
    <scope>NUCLEOTIDE SEQUENCE</scope>
    <source>
        <strain evidence="1">UH-Tt-Lm1</strain>
    </source>
</reference>
<dbReference type="AlphaFoldDB" id="A0A9P6HMN8"/>
<comment type="caution">
    <text evidence="1">The sequence shown here is derived from an EMBL/GenBank/DDBJ whole genome shotgun (WGS) entry which is preliminary data.</text>
</comment>
<evidence type="ECO:0000313" key="1">
    <source>
        <dbReference type="EMBL" id="KAF9790600.1"/>
    </source>
</evidence>
<sequence>MGSVARNLNFKQWQPEADHYYPSMRYAFSDVTSNALARELTPHRISFAIANALVLVTGNRIPDMGCLSTYYKNRDVPFVAKCSSRYRGVKPKIMAVITDSFTSTKASGDRGSVSRSADASCIRSWTPPLSSCGGYPMVSSPLEKPRLIPEGLAYTACSRLPFVGICRNMHNDHWLLQHDAFFPVIVKFSVARRFVPPDAALKNVSSEIDSPHHI</sequence>
<accession>A0A9P6HMN8</accession>
<protein>
    <submittedName>
        <fullName evidence="1">Uncharacterized protein</fullName>
    </submittedName>
</protein>
<evidence type="ECO:0000313" key="2">
    <source>
        <dbReference type="Proteomes" id="UP000736335"/>
    </source>
</evidence>
<gene>
    <name evidence="1" type="ORF">BJ322DRAFT_400112</name>
</gene>
<name>A0A9P6HMN8_9AGAM</name>
<dbReference type="Proteomes" id="UP000736335">
    <property type="component" value="Unassembled WGS sequence"/>
</dbReference>
<reference evidence="1" key="2">
    <citation type="submission" date="2020-11" db="EMBL/GenBank/DDBJ databases">
        <authorList>
            <consortium name="DOE Joint Genome Institute"/>
            <person name="Kuo A."/>
            <person name="Miyauchi S."/>
            <person name="Kiss E."/>
            <person name="Drula E."/>
            <person name="Kohler A."/>
            <person name="Sanchez-Garcia M."/>
            <person name="Andreopoulos B."/>
            <person name="Barry K.W."/>
            <person name="Bonito G."/>
            <person name="Buee M."/>
            <person name="Carver A."/>
            <person name="Chen C."/>
            <person name="Cichocki N."/>
            <person name="Clum A."/>
            <person name="Culley D."/>
            <person name="Crous P.W."/>
            <person name="Fauchery L."/>
            <person name="Girlanda M."/>
            <person name="Hayes R."/>
            <person name="Keri Z."/>
            <person name="Labutti K."/>
            <person name="Lipzen A."/>
            <person name="Lombard V."/>
            <person name="Magnuson J."/>
            <person name="Maillard F."/>
            <person name="Morin E."/>
            <person name="Murat C."/>
            <person name="Nolan M."/>
            <person name="Ohm R."/>
            <person name="Pangilinan J."/>
            <person name="Pereira M."/>
            <person name="Perotto S."/>
            <person name="Peter M."/>
            <person name="Riley R."/>
            <person name="Sitrit Y."/>
            <person name="Stielow B."/>
            <person name="Szollosi G."/>
            <person name="Zifcakova L."/>
            <person name="Stursova M."/>
            <person name="Spatafora J.W."/>
            <person name="Tedersoo L."/>
            <person name="Vaario L.-M."/>
            <person name="Yamada A."/>
            <person name="Yan M."/>
            <person name="Wang P."/>
            <person name="Xu J."/>
            <person name="Bruns T."/>
            <person name="Baldrian P."/>
            <person name="Vilgalys R."/>
            <person name="Henrissat B."/>
            <person name="Grigoriev I.V."/>
            <person name="Hibbett D."/>
            <person name="Nagy L.G."/>
            <person name="Martin F.M."/>
        </authorList>
    </citation>
    <scope>NUCLEOTIDE SEQUENCE</scope>
    <source>
        <strain evidence="1">UH-Tt-Lm1</strain>
    </source>
</reference>
<keyword evidence="2" id="KW-1185">Reference proteome</keyword>
<proteinExistence type="predicted"/>
<organism evidence="1 2">
    <name type="scientific">Thelephora terrestris</name>
    <dbReference type="NCBI Taxonomy" id="56493"/>
    <lineage>
        <taxon>Eukaryota</taxon>
        <taxon>Fungi</taxon>
        <taxon>Dikarya</taxon>
        <taxon>Basidiomycota</taxon>
        <taxon>Agaricomycotina</taxon>
        <taxon>Agaricomycetes</taxon>
        <taxon>Thelephorales</taxon>
        <taxon>Thelephoraceae</taxon>
        <taxon>Thelephora</taxon>
    </lineage>
</organism>
<dbReference type="EMBL" id="WIUZ02000002">
    <property type="protein sequence ID" value="KAF9790600.1"/>
    <property type="molecule type" value="Genomic_DNA"/>
</dbReference>